<dbReference type="InterPro" id="IPR021341">
    <property type="entry name" value="DUF2958"/>
</dbReference>
<dbReference type="EMBL" id="FOJM01000014">
    <property type="protein sequence ID" value="SFA54844.1"/>
    <property type="molecule type" value="Genomic_DNA"/>
</dbReference>
<gene>
    <name evidence="1" type="ORF">SAMN04488511_11425</name>
</gene>
<dbReference type="Pfam" id="PF11171">
    <property type="entry name" value="DUF2958"/>
    <property type="match status" value="1"/>
</dbReference>
<dbReference type="RefSeq" id="WP_090985713.1">
    <property type="nucleotide sequence ID" value="NZ_FOJM01000014.1"/>
</dbReference>
<protein>
    <recommendedName>
        <fullName evidence="3">DUF2958 domain-containing protein</fullName>
    </recommendedName>
</protein>
<reference evidence="2" key="1">
    <citation type="submission" date="2016-10" db="EMBL/GenBank/DDBJ databases">
        <authorList>
            <person name="Varghese N."/>
            <person name="Submissions S."/>
        </authorList>
    </citation>
    <scope>NUCLEOTIDE SEQUENCE [LARGE SCALE GENOMIC DNA]</scope>
    <source>
        <strain evidence="2">DSM 18130</strain>
    </source>
</reference>
<dbReference type="STRING" id="332999.SAMN04488511_11425"/>
<dbReference type="OrthoDB" id="1070337at2"/>
<keyword evidence="2" id="KW-1185">Reference proteome</keyword>
<proteinExistence type="predicted"/>
<sequence length="122" mass="14029">MKLFTKPQLKKLLENSWDINEDKDHPPVVKLFMTGTNCTWLLSELDPETQDIAFGLCDLGMGFPELGYVSLSEVKSAEGASRFLERDQHFEGEFPLSVYARAARYYEHIVTDREIVKKFVPN</sequence>
<evidence type="ECO:0000313" key="1">
    <source>
        <dbReference type="EMBL" id="SFA54844.1"/>
    </source>
</evidence>
<name>A0A1I0TSQ6_9SPHI</name>
<dbReference type="Proteomes" id="UP000198836">
    <property type="component" value="Unassembled WGS sequence"/>
</dbReference>
<organism evidence="1 2">
    <name type="scientific">Pedobacter suwonensis</name>
    <dbReference type="NCBI Taxonomy" id="332999"/>
    <lineage>
        <taxon>Bacteria</taxon>
        <taxon>Pseudomonadati</taxon>
        <taxon>Bacteroidota</taxon>
        <taxon>Sphingobacteriia</taxon>
        <taxon>Sphingobacteriales</taxon>
        <taxon>Sphingobacteriaceae</taxon>
        <taxon>Pedobacter</taxon>
    </lineage>
</organism>
<evidence type="ECO:0000313" key="2">
    <source>
        <dbReference type="Proteomes" id="UP000198836"/>
    </source>
</evidence>
<accession>A0A1I0TSQ6</accession>
<evidence type="ECO:0008006" key="3">
    <source>
        <dbReference type="Google" id="ProtNLM"/>
    </source>
</evidence>
<dbReference type="AlphaFoldDB" id="A0A1I0TSQ6"/>